<accession>A0A4D9F7X3</accession>
<protein>
    <submittedName>
        <fullName evidence="1">Isocitrate dehydrogenase</fullName>
    </submittedName>
</protein>
<evidence type="ECO:0000313" key="1">
    <source>
        <dbReference type="EMBL" id="TFK13714.1"/>
    </source>
</evidence>
<proteinExistence type="predicted"/>
<evidence type="ECO:0000313" key="2">
    <source>
        <dbReference type="Proteomes" id="UP000297703"/>
    </source>
</evidence>
<sequence>MSSDSDVSHTKPAGLLSGVCDWRCCPGGALDKDISHFLPLSLPASIPPRHSWQHDEPRVMTTLITPATRSLALFRFLHGEDGGLSKRDDEFDSSVGLEGDPSEQDGAGLPLVGIFLPAFHVPDPSVVGPLCPTSFLHRKLYRKREKAQPCAQGYHNVSPMRVVFRVCADCLNRTEAGVDSS</sequence>
<gene>
    <name evidence="1" type="ORF">DR999_PMT02730</name>
</gene>
<comment type="caution">
    <text evidence="1">The sequence shown here is derived from an EMBL/GenBank/DDBJ whole genome shotgun (WGS) entry which is preliminary data.</text>
</comment>
<name>A0A4D9F7X3_9SAUR</name>
<reference evidence="1 2" key="2">
    <citation type="submission" date="2019-04" db="EMBL/GenBank/DDBJ databases">
        <title>The genome sequence of big-headed turtle.</title>
        <authorList>
            <person name="Gong S."/>
        </authorList>
    </citation>
    <scope>NUCLEOTIDE SEQUENCE [LARGE SCALE GENOMIC DNA]</scope>
    <source>
        <strain evidence="1">DO16091913</strain>
        <tissue evidence="1">Muscle</tissue>
    </source>
</reference>
<reference evidence="1 2" key="1">
    <citation type="submission" date="2019-04" db="EMBL/GenBank/DDBJ databases">
        <title>Draft genome of the big-headed turtle Platysternon megacephalum.</title>
        <authorList>
            <person name="Gong S."/>
        </authorList>
    </citation>
    <scope>NUCLEOTIDE SEQUENCE [LARGE SCALE GENOMIC DNA]</scope>
    <source>
        <strain evidence="1">DO16091913</strain>
        <tissue evidence="1">Muscle</tissue>
    </source>
</reference>
<dbReference type="AlphaFoldDB" id="A0A4D9F7X3"/>
<dbReference type="EMBL" id="QXTE01000014">
    <property type="protein sequence ID" value="TFK13714.1"/>
    <property type="molecule type" value="Genomic_DNA"/>
</dbReference>
<organism evidence="1 2">
    <name type="scientific">Platysternon megacephalum</name>
    <name type="common">big-headed turtle</name>
    <dbReference type="NCBI Taxonomy" id="55544"/>
    <lineage>
        <taxon>Eukaryota</taxon>
        <taxon>Metazoa</taxon>
        <taxon>Chordata</taxon>
        <taxon>Craniata</taxon>
        <taxon>Vertebrata</taxon>
        <taxon>Euteleostomi</taxon>
        <taxon>Archelosauria</taxon>
        <taxon>Testudinata</taxon>
        <taxon>Testudines</taxon>
        <taxon>Cryptodira</taxon>
        <taxon>Durocryptodira</taxon>
        <taxon>Testudinoidea</taxon>
        <taxon>Platysternidae</taxon>
        <taxon>Platysternon</taxon>
    </lineage>
</organism>
<keyword evidence="2" id="KW-1185">Reference proteome</keyword>
<dbReference type="Proteomes" id="UP000297703">
    <property type="component" value="Unassembled WGS sequence"/>
</dbReference>